<dbReference type="Proteomes" id="UP000553059">
    <property type="component" value="Unassembled WGS sequence"/>
</dbReference>
<evidence type="ECO:0000259" key="1">
    <source>
        <dbReference type="Pfam" id="PF14594"/>
    </source>
</evidence>
<name>A0A7C7D928_9FIRM</name>
<protein>
    <recommendedName>
        <fullName evidence="1">Gp28/Gp37-like domain-containing protein</fullName>
    </recommendedName>
</protein>
<evidence type="ECO:0000313" key="2">
    <source>
        <dbReference type="EMBL" id="HHY26617.1"/>
    </source>
</evidence>
<comment type="caution">
    <text evidence="2">The sequence shown here is derived from an EMBL/GenBank/DDBJ whole genome shotgun (WGS) entry which is preliminary data.</text>
</comment>
<evidence type="ECO:0000313" key="3">
    <source>
        <dbReference type="Proteomes" id="UP000553059"/>
    </source>
</evidence>
<proteinExistence type="predicted"/>
<organism evidence="2 3">
    <name type="scientific">Desulfitobacterium dehalogenans</name>
    <dbReference type="NCBI Taxonomy" id="36854"/>
    <lineage>
        <taxon>Bacteria</taxon>
        <taxon>Bacillati</taxon>
        <taxon>Bacillota</taxon>
        <taxon>Clostridia</taxon>
        <taxon>Eubacteriales</taxon>
        <taxon>Desulfitobacteriaceae</taxon>
        <taxon>Desulfitobacterium</taxon>
    </lineage>
</organism>
<dbReference type="Pfam" id="PF14594">
    <property type="entry name" value="Sipho_Gp37"/>
    <property type="match status" value="1"/>
</dbReference>
<dbReference type="EMBL" id="DUTF01000169">
    <property type="protein sequence ID" value="HHY26617.1"/>
    <property type="molecule type" value="Genomic_DNA"/>
</dbReference>
<reference evidence="2 3" key="1">
    <citation type="journal article" date="2020" name="Biotechnol. Biofuels">
        <title>New insights from the biogas microbiome by comprehensive genome-resolved metagenomics of nearly 1600 species originating from multiple anaerobic digesters.</title>
        <authorList>
            <person name="Campanaro S."/>
            <person name="Treu L."/>
            <person name="Rodriguez-R L.M."/>
            <person name="Kovalovszki A."/>
            <person name="Ziels R.M."/>
            <person name="Maus I."/>
            <person name="Zhu X."/>
            <person name="Kougias P.G."/>
            <person name="Basile A."/>
            <person name="Luo G."/>
            <person name="Schluter A."/>
            <person name="Konstantinidis K.T."/>
            <person name="Angelidaki I."/>
        </authorList>
    </citation>
    <scope>NUCLEOTIDE SEQUENCE [LARGE SCALE GENOMIC DNA]</scope>
    <source>
        <strain evidence="2">AS05jafATM_4</strain>
    </source>
</reference>
<accession>A0A7C7D928</accession>
<dbReference type="AlphaFoldDB" id="A0A7C7D928"/>
<feature type="domain" description="Gp28/Gp37-like" evidence="1">
    <location>
        <begin position="2"/>
        <end position="338"/>
    </location>
</feature>
<gene>
    <name evidence="2" type="ORF">GX523_07690</name>
</gene>
<sequence length="350" mass="39272">MELYILNQDIELQGVVDSFSSLRWRRRYFQPGEIELHCPASDTCLALLQESNIIHRLDRQEAAIIEGVIVVETENGDEIVATGRMGSSMLDRRIITPTLNFSGTVEGAMRKVVSDNAIIDRPLPYLTLGVAQGYVPTCAFQATGKEVLAVCEALGMSASLGFRVRLDVPNRQWMFDVYDGVDRTVTQTTRPYVLFSDEFQNIVGTQYTLDTTSYKNFAYVAGEGEGENRTVITIDLTNGEPRREMWVDARDLQKGELSDTEYNALLIQRGMEKFAEHAMVESFEATAVNTANFEYLTDWDLGDIVSFDKWGILLNQRITEVEEIYENGVETITPVCGNPLSETLNLGSEI</sequence>
<dbReference type="InterPro" id="IPR029432">
    <property type="entry name" value="Gp28/Gp37-like_dom"/>
</dbReference>